<protein>
    <recommendedName>
        <fullName evidence="2">PD-(D/E)XK nuclease-like domain-containing protein</fullName>
    </recommendedName>
</protein>
<proteinExistence type="predicted"/>
<name>A0A3L6N0I8_FUSOX</name>
<dbReference type="EMBL" id="MRCU01000010">
    <property type="protein sequence ID" value="RKK10778.1"/>
    <property type="molecule type" value="Genomic_DNA"/>
</dbReference>
<gene>
    <name evidence="3" type="ORF">BFJ65_g14774</name>
</gene>
<evidence type="ECO:0000256" key="1">
    <source>
        <dbReference type="SAM" id="MobiDB-lite"/>
    </source>
</evidence>
<organism evidence="3 4">
    <name type="scientific">Fusarium oxysporum f. sp. cepae</name>
    <dbReference type="NCBI Taxonomy" id="396571"/>
    <lineage>
        <taxon>Eukaryota</taxon>
        <taxon>Fungi</taxon>
        <taxon>Dikarya</taxon>
        <taxon>Ascomycota</taxon>
        <taxon>Pezizomycotina</taxon>
        <taxon>Sordariomycetes</taxon>
        <taxon>Hypocreomycetidae</taxon>
        <taxon>Hypocreales</taxon>
        <taxon>Nectriaceae</taxon>
        <taxon>Fusarium</taxon>
        <taxon>Fusarium oxysporum species complex</taxon>
    </lineage>
</organism>
<evidence type="ECO:0000259" key="2">
    <source>
        <dbReference type="Pfam" id="PF20516"/>
    </source>
</evidence>
<comment type="caution">
    <text evidence="3">The sequence shown here is derived from an EMBL/GenBank/DDBJ whole genome shotgun (WGS) entry which is preliminary data.</text>
</comment>
<accession>A0A3L6N0I8</accession>
<evidence type="ECO:0000313" key="4">
    <source>
        <dbReference type="Proteomes" id="UP000270866"/>
    </source>
</evidence>
<feature type="region of interest" description="Disordered" evidence="1">
    <location>
        <begin position="23"/>
        <end position="58"/>
    </location>
</feature>
<evidence type="ECO:0000313" key="3">
    <source>
        <dbReference type="EMBL" id="RKK10778.1"/>
    </source>
</evidence>
<dbReference type="AlphaFoldDB" id="A0A3L6N0I8"/>
<dbReference type="Pfam" id="PF20516">
    <property type="entry name" value="PDDEXK_12"/>
    <property type="match status" value="1"/>
</dbReference>
<feature type="compositionally biased region" description="Polar residues" evidence="1">
    <location>
        <begin position="23"/>
        <end position="38"/>
    </location>
</feature>
<reference evidence="3 4" key="1">
    <citation type="journal article" date="2018" name="Sci. Rep.">
        <title>Characterisation of pathogen-specific regions and novel effector candidates in Fusarium oxysporum f. sp. cepae.</title>
        <authorList>
            <person name="Armitage A.D."/>
            <person name="Taylor A."/>
            <person name="Sobczyk M.K."/>
            <person name="Baxter L."/>
            <person name="Greenfield B.P."/>
            <person name="Bates H.J."/>
            <person name="Wilson F."/>
            <person name="Jackson A.C."/>
            <person name="Ott S."/>
            <person name="Harrison R.J."/>
            <person name="Clarkson J.P."/>
        </authorList>
    </citation>
    <scope>NUCLEOTIDE SEQUENCE [LARGE SCALE GENOMIC DNA]</scope>
    <source>
        <strain evidence="3 4">FoC_Fus2</strain>
    </source>
</reference>
<dbReference type="Proteomes" id="UP000270866">
    <property type="component" value="Unassembled WGS sequence"/>
</dbReference>
<sequence>MESIVVRAWVNDVNSALTYDHNTISTSATSPEDMSSPTKRPRTSDHHDLRYDQEQTPTRARVHLARAEEDIEDVSNDPQDPFTTAPSDYSYPAVLGSSAGFSVPFGFPPPATITSRSRSASPTKKFRKTADLLTLMPPVRFNTVSDFEPYVPEDAHKLVRSLSAVEAKEGILPASLQNHTLLQSSKIRPYSWQPLKSSDEEDDVISLQRGLAHLQSVVDDSITSRNLFRSEAAWNCLVHTPLLKHTISEYDFLKVEPITSAGIAPSFRPLQRNGRHIFSQTSASSASTVSEQDDVSSHSRTSAAALSVNKMVDFALVLEPKDELKTAIDEFLDAQPVGDNTITQTLYEPLRTRPACIFIETKIASGNIDAANCQLGVWVAAWHERMRSIIKMGDSQERVLTIPVIQVISSIWTILLVVDTGSDIVSLGVLNGVLLADETAARI</sequence>
<feature type="compositionally biased region" description="Basic and acidic residues" evidence="1">
    <location>
        <begin position="42"/>
        <end position="53"/>
    </location>
</feature>
<feature type="domain" description="PD-(D/E)XK nuclease-like" evidence="2">
    <location>
        <begin position="188"/>
        <end position="417"/>
    </location>
</feature>
<dbReference type="InterPro" id="IPR046797">
    <property type="entry name" value="PDDEXK_12"/>
</dbReference>